<evidence type="ECO:0000313" key="1">
    <source>
        <dbReference type="EMBL" id="CAL0328878.1"/>
    </source>
</evidence>
<name>A0AAV1Y5C2_LUPLU</name>
<comment type="caution">
    <text evidence="1">The sequence shown here is derived from an EMBL/GenBank/DDBJ whole genome shotgun (WGS) entry which is preliminary data.</text>
</comment>
<sequence>MCEPKLSTEVSKETWVYTADFVRWLPPRPAAKTGSGDCQDKNRVAVESKQPLMQPPLPPAIQTGRSSCSFTVPVVGPNIREPDVVKRCSIIGSDTY</sequence>
<protein>
    <submittedName>
        <fullName evidence="1">Uncharacterized protein</fullName>
    </submittedName>
</protein>
<dbReference type="Proteomes" id="UP001497480">
    <property type="component" value="Unassembled WGS sequence"/>
</dbReference>
<evidence type="ECO:0000313" key="2">
    <source>
        <dbReference type="Proteomes" id="UP001497480"/>
    </source>
</evidence>
<reference evidence="1 2" key="1">
    <citation type="submission" date="2024-03" db="EMBL/GenBank/DDBJ databases">
        <authorList>
            <person name="Martinez-Hernandez J."/>
        </authorList>
    </citation>
    <scope>NUCLEOTIDE SEQUENCE [LARGE SCALE GENOMIC DNA]</scope>
</reference>
<keyword evidence="2" id="KW-1185">Reference proteome</keyword>
<dbReference type="EMBL" id="CAXHTB010000021">
    <property type="protein sequence ID" value="CAL0328878.1"/>
    <property type="molecule type" value="Genomic_DNA"/>
</dbReference>
<proteinExistence type="predicted"/>
<gene>
    <name evidence="1" type="ORF">LLUT_LOCUS29938</name>
</gene>
<accession>A0AAV1Y5C2</accession>
<organism evidence="1 2">
    <name type="scientific">Lupinus luteus</name>
    <name type="common">European yellow lupine</name>
    <dbReference type="NCBI Taxonomy" id="3873"/>
    <lineage>
        <taxon>Eukaryota</taxon>
        <taxon>Viridiplantae</taxon>
        <taxon>Streptophyta</taxon>
        <taxon>Embryophyta</taxon>
        <taxon>Tracheophyta</taxon>
        <taxon>Spermatophyta</taxon>
        <taxon>Magnoliopsida</taxon>
        <taxon>eudicotyledons</taxon>
        <taxon>Gunneridae</taxon>
        <taxon>Pentapetalae</taxon>
        <taxon>rosids</taxon>
        <taxon>fabids</taxon>
        <taxon>Fabales</taxon>
        <taxon>Fabaceae</taxon>
        <taxon>Papilionoideae</taxon>
        <taxon>50 kb inversion clade</taxon>
        <taxon>genistoids sensu lato</taxon>
        <taxon>core genistoids</taxon>
        <taxon>Genisteae</taxon>
        <taxon>Lupinus</taxon>
    </lineage>
</organism>
<dbReference type="AlphaFoldDB" id="A0AAV1Y5C2"/>